<sequence>MRPEVLEIPLFVNLLAVFVGALGGTIRAGEDDHTDLMGVLTLAAAMGFGGGIIRDVLLGNLPPAAFREPLYLVAAAAAAGLGMLFLYYLKKLGRFLWWLDTLIIGLFACVGANAALIAGLGRLPTVVIGTIGAVGGLILTDLLQARPSSIMYAGPPNAVAGMAGALVYALVYTGTQPVVTTALAVAATFVVRLTGPLFHLEVPQPRKHAYDLRAARMETEAKRAAKAALRAARLEEKAMRLRDKRARARTTEEGADLDAPPGPTGHA</sequence>
<evidence type="ECO:0000256" key="8">
    <source>
        <dbReference type="SAM" id="Phobius"/>
    </source>
</evidence>
<evidence type="ECO:0000256" key="7">
    <source>
        <dbReference type="SAM" id="MobiDB-lite"/>
    </source>
</evidence>
<feature type="transmembrane region" description="Helical" evidence="8">
    <location>
        <begin position="96"/>
        <end position="117"/>
    </location>
</feature>
<comment type="subcellular location">
    <subcellularLocation>
        <location evidence="1">Cell membrane</location>
        <topology evidence="1">Multi-pass membrane protein</topology>
    </subcellularLocation>
</comment>
<dbReference type="Pfam" id="PF03458">
    <property type="entry name" value="Gly_transporter"/>
    <property type="match status" value="2"/>
</dbReference>
<keyword evidence="11" id="KW-1185">Reference proteome</keyword>
<dbReference type="EMBL" id="BAABRR010000007">
    <property type="protein sequence ID" value="GAA5519070.1"/>
    <property type="molecule type" value="Genomic_DNA"/>
</dbReference>
<keyword evidence="5 8" id="KW-1133">Transmembrane helix</keyword>
<protein>
    <recommendedName>
        <fullName evidence="9">Glycine transporter domain-containing protein</fullName>
    </recommendedName>
</protein>
<evidence type="ECO:0000256" key="4">
    <source>
        <dbReference type="ARBA" id="ARBA00022692"/>
    </source>
</evidence>
<reference evidence="10 11" key="1">
    <citation type="submission" date="2024-02" db="EMBL/GenBank/DDBJ databases">
        <title>Lysinimicrobium sediminis NBRC 112286.</title>
        <authorList>
            <person name="Ichikawa N."/>
            <person name="Katano-Makiyama Y."/>
            <person name="Hidaka K."/>
        </authorList>
    </citation>
    <scope>NUCLEOTIDE SEQUENCE [LARGE SCALE GENOMIC DNA]</scope>
    <source>
        <strain evidence="10 11">NBRC 112286</strain>
    </source>
</reference>
<evidence type="ECO:0000256" key="2">
    <source>
        <dbReference type="ARBA" id="ARBA00008193"/>
    </source>
</evidence>
<dbReference type="RefSeq" id="WP_286215271.1">
    <property type="nucleotide sequence ID" value="NZ_AP027736.1"/>
</dbReference>
<dbReference type="Proteomes" id="UP001426770">
    <property type="component" value="Unassembled WGS sequence"/>
</dbReference>
<dbReference type="PANTHER" id="PTHR30506:SF3">
    <property type="entry name" value="UPF0126 INNER MEMBRANE PROTEIN YADS-RELATED"/>
    <property type="match status" value="1"/>
</dbReference>
<evidence type="ECO:0000256" key="3">
    <source>
        <dbReference type="ARBA" id="ARBA00022475"/>
    </source>
</evidence>
<keyword evidence="4 8" id="KW-0812">Transmembrane</keyword>
<evidence type="ECO:0000313" key="10">
    <source>
        <dbReference type="EMBL" id="GAA5519070.1"/>
    </source>
</evidence>
<comment type="caution">
    <text evidence="10">The sequence shown here is derived from an EMBL/GenBank/DDBJ whole genome shotgun (WGS) entry which is preliminary data.</text>
</comment>
<evidence type="ECO:0000259" key="9">
    <source>
        <dbReference type="Pfam" id="PF03458"/>
    </source>
</evidence>
<keyword evidence="3" id="KW-1003">Cell membrane</keyword>
<proteinExistence type="inferred from homology"/>
<name>A0ABP9WGW8_9MICO</name>
<gene>
    <name evidence="10" type="ORF">Lsed01_01508</name>
</gene>
<feature type="transmembrane region" description="Helical" evidence="8">
    <location>
        <begin position="36"/>
        <end position="57"/>
    </location>
</feature>
<feature type="domain" description="Glycine transporter" evidence="9">
    <location>
        <begin position="11"/>
        <end position="85"/>
    </location>
</feature>
<evidence type="ECO:0000256" key="5">
    <source>
        <dbReference type="ARBA" id="ARBA00022989"/>
    </source>
</evidence>
<organism evidence="10 11">
    <name type="scientific">Demequina sediminis</name>
    <dbReference type="NCBI Taxonomy" id="1930058"/>
    <lineage>
        <taxon>Bacteria</taxon>
        <taxon>Bacillati</taxon>
        <taxon>Actinomycetota</taxon>
        <taxon>Actinomycetes</taxon>
        <taxon>Micrococcales</taxon>
        <taxon>Demequinaceae</taxon>
        <taxon>Demequina</taxon>
    </lineage>
</organism>
<feature type="transmembrane region" description="Helical" evidence="8">
    <location>
        <begin position="6"/>
        <end position="24"/>
    </location>
</feature>
<feature type="region of interest" description="Disordered" evidence="7">
    <location>
        <begin position="240"/>
        <end position="267"/>
    </location>
</feature>
<evidence type="ECO:0000256" key="6">
    <source>
        <dbReference type="ARBA" id="ARBA00023136"/>
    </source>
</evidence>
<dbReference type="InterPro" id="IPR005115">
    <property type="entry name" value="Gly_transporter"/>
</dbReference>
<feature type="transmembrane region" description="Helical" evidence="8">
    <location>
        <begin position="150"/>
        <end position="172"/>
    </location>
</feature>
<comment type="similarity">
    <text evidence="2">Belongs to the UPF0126 family.</text>
</comment>
<feature type="domain" description="Glycine transporter" evidence="9">
    <location>
        <begin position="98"/>
        <end position="172"/>
    </location>
</feature>
<dbReference type="PANTHER" id="PTHR30506">
    <property type="entry name" value="INNER MEMBRANE PROTEIN"/>
    <property type="match status" value="1"/>
</dbReference>
<evidence type="ECO:0000256" key="1">
    <source>
        <dbReference type="ARBA" id="ARBA00004651"/>
    </source>
</evidence>
<feature type="transmembrane region" description="Helical" evidence="8">
    <location>
        <begin position="69"/>
        <end position="89"/>
    </location>
</feature>
<keyword evidence="6 8" id="KW-0472">Membrane</keyword>
<feature type="transmembrane region" description="Helical" evidence="8">
    <location>
        <begin position="123"/>
        <end position="143"/>
    </location>
</feature>
<evidence type="ECO:0000313" key="11">
    <source>
        <dbReference type="Proteomes" id="UP001426770"/>
    </source>
</evidence>
<accession>A0ABP9WGW8</accession>